<dbReference type="EMBL" id="VSRR010000930">
    <property type="protein sequence ID" value="MPC20959.1"/>
    <property type="molecule type" value="Genomic_DNA"/>
</dbReference>
<gene>
    <name evidence="1" type="ORF">E2C01_013925</name>
</gene>
<comment type="caution">
    <text evidence="1">The sequence shown here is derived from an EMBL/GenBank/DDBJ whole genome shotgun (WGS) entry which is preliminary data.</text>
</comment>
<keyword evidence="2" id="KW-1185">Reference proteome</keyword>
<protein>
    <submittedName>
        <fullName evidence="1">Uncharacterized protein</fullName>
    </submittedName>
</protein>
<name>A0A5B7DIS7_PORTR</name>
<dbReference type="Proteomes" id="UP000324222">
    <property type="component" value="Unassembled WGS sequence"/>
</dbReference>
<proteinExistence type="predicted"/>
<evidence type="ECO:0000313" key="2">
    <source>
        <dbReference type="Proteomes" id="UP000324222"/>
    </source>
</evidence>
<accession>A0A5B7DIS7</accession>
<sequence>MNHLITFYYMTPHHPQDYLSCLDAKVILCGGLDCGKVPDHYERSRLHQYCPSTLFCFLLRTSARHGGTWSFFRKMVHPQPPFHLPVN</sequence>
<reference evidence="1 2" key="1">
    <citation type="submission" date="2019-05" db="EMBL/GenBank/DDBJ databases">
        <title>Another draft genome of Portunus trituberculatus and its Hox gene families provides insights of decapod evolution.</title>
        <authorList>
            <person name="Jeong J.-H."/>
            <person name="Song I."/>
            <person name="Kim S."/>
            <person name="Choi T."/>
            <person name="Kim D."/>
            <person name="Ryu S."/>
            <person name="Kim W."/>
        </authorList>
    </citation>
    <scope>NUCLEOTIDE SEQUENCE [LARGE SCALE GENOMIC DNA]</scope>
    <source>
        <tissue evidence="1">Muscle</tissue>
    </source>
</reference>
<organism evidence="1 2">
    <name type="scientific">Portunus trituberculatus</name>
    <name type="common">Swimming crab</name>
    <name type="synonym">Neptunus trituberculatus</name>
    <dbReference type="NCBI Taxonomy" id="210409"/>
    <lineage>
        <taxon>Eukaryota</taxon>
        <taxon>Metazoa</taxon>
        <taxon>Ecdysozoa</taxon>
        <taxon>Arthropoda</taxon>
        <taxon>Crustacea</taxon>
        <taxon>Multicrustacea</taxon>
        <taxon>Malacostraca</taxon>
        <taxon>Eumalacostraca</taxon>
        <taxon>Eucarida</taxon>
        <taxon>Decapoda</taxon>
        <taxon>Pleocyemata</taxon>
        <taxon>Brachyura</taxon>
        <taxon>Eubrachyura</taxon>
        <taxon>Portunoidea</taxon>
        <taxon>Portunidae</taxon>
        <taxon>Portuninae</taxon>
        <taxon>Portunus</taxon>
    </lineage>
</organism>
<evidence type="ECO:0000313" key="1">
    <source>
        <dbReference type="EMBL" id="MPC20959.1"/>
    </source>
</evidence>
<dbReference type="AlphaFoldDB" id="A0A5B7DIS7"/>